<gene>
    <name evidence="2" type="ORF">ETSY1_39965</name>
</gene>
<dbReference type="Proteomes" id="UP000019141">
    <property type="component" value="Unassembled WGS sequence"/>
</dbReference>
<protein>
    <submittedName>
        <fullName evidence="2">Uncharacterized protein</fullName>
    </submittedName>
</protein>
<dbReference type="HOGENOM" id="CLU_1515206_0_0_7"/>
<feature type="transmembrane region" description="Helical" evidence="1">
    <location>
        <begin position="118"/>
        <end position="142"/>
    </location>
</feature>
<sequence length="177" mass="20062">MTFRNNRLNDRQLIMFRNLFLANIEEAWRGIWPYLGVALLAGAKFFAGLVAALLQQFNLLEMLLTVGIGGCVGVWVYTYLGQALYRLISHRLSPYWPWQRQRHSARRYAIIQRVWHRYGLAGVAALLPLLSPQISIGLALSLGEKPQRILFYMVLSVMAWTLLSSGLRDTTLALVGG</sequence>
<keyword evidence="1" id="KW-1133">Transmembrane helix</keyword>
<evidence type="ECO:0000256" key="1">
    <source>
        <dbReference type="SAM" id="Phobius"/>
    </source>
</evidence>
<keyword evidence="1" id="KW-0472">Membrane</keyword>
<evidence type="ECO:0000313" key="2">
    <source>
        <dbReference type="EMBL" id="ETW93275.1"/>
    </source>
</evidence>
<comment type="caution">
    <text evidence="2">The sequence shown here is derived from an EMBL/GenBank/DDBJ whole genome shotgun (WGS) entry which is preliminary data.</text>
</comment>
<organism evidence="2 3">
    <name type="scientific">Entotheonella factor</name>
    <dbReference type="NCBI Taxonomy" id="1429438"/>
    <lineage>
        <taxon>Bacteria</taxon>
        <taxon>Pseudomonadati</taxon>
        <taxon>Nitrospinota/Tectimicrobiota group</taxon>
        <taxon>Candidatus Tectimicrobiota</taxon>
        <taxon>Candidatus Entotheonellia</taxon>
        <taxon>Candidatus Entotheonellales</taxon>
        <taxon>Candidatus Entotheonellaceae</taxon>
        <taxon>Candidatus Entotheonella</taxon>
    </lineage>
</organism>
<keyword evidence="1" id="KW-0812">Transmembrane</keyword>
<dbReference type="EMBL" id="AZHW01001269">
    <property type="protein sequence ID" value="ETW93275.1"/>
    <property type="molecule type" value="Genomic_DNA"/>
</dbReference>
<keyword evidence="3" id="KW-1185">Reference proteome</keyword>
<proteinExistence type="predicted"/>
<feature type="transmembrane region" description="Helical" evidence="1">
    <location>
        <begin position="149"/>
        <end position="167"/>
    </location>
</feature>
<name>W4L6J7_ENTF1</name>
<reference evidence="2 3" key="1">
    <citation type="journal article" date="2014" name="Nature">
        <title>An environmental bacterial taxon with a large and distinct metabolic repertoire.</title>
        <authorList>
            <person name="Wilson M.C."/>
            <person name="Mori T."/>
            <person name="Ruckert C."/>
            <person name="Uria A.R."/>
            <person name="Helf M.J."/>
            <person name="Takada K."/>
            <person name="Gernert C."/>
            <person name="Steffens U.A."/>
            <person name="Heycke N."/>
            <person name="Schmitt S."/>
            <person name="Rinke C."/>
            <person name="Helfrich E.J."/>
            <person name="Brachmann A.O."/>
            <person name="Gurgui C."/>
            <person name="Wakimoto T."/>
            <person name="Kracht M."/>
            <person name="Crusemann M."/>
            <person name="Hentschel U."/>
            <person name="Abe I."/>
            <person name="Matsunaga S."/>
            <person name="Kalinowski J."/>
            <person name="Takeyama H."/>
            <person name="Piel J."/>
        </authorList>
    </citation>
    <scope>NUCLEOTIDE SEQUENCE [LARGE SCALE GENOMIC DNA]</scope>
    <source>
        <strain evidence="3">TSY1</strain>
    </source>
</reference>
<feature type="transmembrane region" description="Helical" evidence="1">
    <location>
        <begin position="31"/>
        <end position="54"/>
    </location>
</feature>
<feature type="transmembrane region" description="Helical" evidence="1">
    <location>
        <begin position="66"/>
        <end position="88"/>
    </location>
</feature>
<evidence type="ECO:0000313" key="3">
    <source>
        <dbReference type="Proteomes" id="UP000019141"/>
    </source>
</evidence>
<accession>W4L6J7</accession>
<dbReference type="AlphaFoldDB" id="W4L6J7"/>